<dbReference type="InterPro" id="IPR006380">
    <property type="entry name" value="SPP-like_dom"/>
</dbReference>
<evidence type="ECO:0000256" key="1">
    <source>
        <dbReference type="ARBA" id="ARBA00022801"/>
    </source>
</evidence>
<dbReference type="EMBL" id="JABZEO010000001">
    <property type="protein sequence ID" value="NVZ07841.1"/>
    <property type="molecule type" value="Genomic_DNA"/>
</dbReference>
<dbReference type="Gene3D" id="3.90.1070.10">
    <property type="match status" value="1"/>
</dbReference>
<dbReference type="Proteomes" id="UP000592294">
    <property type="component" value="Unassembled WGS sequence"/>
</dbReference>
<dbReference type="AlphaFoldDB" id="A0A850RDS6"/>
<dbReference type="Gene3D" id="3.40.50.1000">
    <property type="entry name" value="HAD superfamily/HAD-like"/>
    <property type="match status" value="1"/>
</dbReference>
<gene>
    <name evidence="3" type="ORF">HW932_01025</name>
</gene>
<accession>A0A850RDS6</accession>
<dbReference type="SUPFAM" id="SSF56784">
    <property type="entry name" value="HAD-like"/>
    <property type="match status" value="1"/>
</dbReference>
<evidence type="ECO:0000313" key="3">
    <source>
        <dbReference type="EMBL" id="NVZ07841.1"/>
    </source>
</evidence>
<proteinExistence type="predicted"/>
<dbReference type="Pfam" id="PF05116">
    <property type="entry name" value="S6PP"/>
    <property type="match status" value="1"/>
</dbReference>
<dbReference type="NCBIfam" id="TIGR01484">
    <property type="entry name" value="HAD-SF-IIB"/>
    <property type="match status" value="1"/>
</dbReference>
<comment type="caution">
    <text evidence="3">The sequence shown here is derived from an EMBL/GenBank/DDBJ whole genome shotgun (WGS) entry which is preliminary data.</text>
</comment>
<organism evidence="3 4">
    <name type="scientific">Allochromatium humboldtianum</name>
    <dbReference type="NCBI Taxonomy" id="504901"/>
    <lineage>
        <taxon>Bacteria</taxon>
        <taxon>Pseudomonadati</taxon>
        <taxon>Pseudomonadota</taxon>
        <taxon>Gammaproteobacteria</taxon>
        <taxon>Chromatiales</taxon>
        <taxon>Chromatiaceae</taxon>
        <taxon>Allochromatium</taxon>
    </lineage>
</organism>
<dbReference type="SFLD" id="SFLDS00003">
    <property type="entry name" value="Haloacid_Dehalogenase"/>
    <property type="match status" value="1"/>
</dbReference>
<sequence length="278" mass="30987">MNARPLLLCTDLDRTLIPNGREPESHEARPWFRRLVAEPEVALAYVTGRHRALIESAIAEYELPVPNFVIGDVGTSLHVIVDGVWERVHDWETEIATDWAGPADIADWLADLDGLREQEREKQGPFKLSYYTPADLDPEALRARIRECLERHEVRANLIWSMDEAAGVGLLDILPANASKRHAIEFLMCRIGRGLDTTLFAGDSGNDLEVLVSPVRSILVANAHPEVREMAVAQSRELDLADRLYCAQGNWRGLNGNYGAGILEGVAHFRPDLADRIG</sequence>
<keyword evidence="1 3" id="KW-0378">Hydrolase</keyword>
<dbReference type="SFLD" id="SFLDG01141">
    <property type="entry name" value="C2.B.1:_Sucrose_Phosphatase_Li"/>
    <property type="match status" value="1"/>
</dbReference>
<dbReference type="RefSeq" id="WP_176974644.1">
    <property type="nucleotide sequence ID" value="NZ_JABZEO010000001.1"/>
</dbReference>
<dbReference type="InterPro" id="IPR051518">
    <property type="entry name" value="Sucrose_Phosphatase"/>
</dbReference>
<dbReference type="InterPro" id="IPR036412">
    <property type="entry name" value="HAD-like_sf"/>
</dbReference>
<feature type="domain" description="Sucrose phosphatase-like" evidence="2">
    <location>
        <begin position="5"/>
        <end position="270"/>
    </location>
</feature>
<protein>
    <submittedName>
        <fullName evidence="3">HAD-IIB family hydrolase</fullName>
    </submittedName>
</protein>
<evidence type="ECO:0000259" key="2">
    <source>
        <dbReference type="Pfam" id="PF05116"/>
    </source>
</evidence>
<dbReference type="SFLD" id="SFLDG01140">
    <property type="entry name" value="C2.B:_Phosphomannomutase_and_P"/>
    <property type="match status" value="1"/>
</dbReference>
<dbReference type="GO" id="GO:0016791">
    <property type="term" value="F:phosphatase activity"/>
    <property type="evidence" value="ECO:0007669"/>
    <property type="project" value="UniProtKB-ARBA"/>
</dbReference>
<keyword evidence="4" id="KW-1185">Reference proteome</keyword>
<dbReference type="GO" id="GO:0000287">
    <property type="term" value="F:magnesium ion binding"/>
    <property type="evidence" value="ECO:0007669"/>
    <property type="project" value="UniProtKB-ARBA"/>
</dbReference>
<dbReference type="PANTHER" id="PTHR46521:SF4">
    <property type="entry name" value="SUCROSE-PHOSPHATASE 2-RELATED"/>
    <property type="match status" value="1"/>
</dbReference>
<name>A0A850RDS6_9GAMM</name>
<dbReference type="InterPro" id="IPR023214">
    <property type="entry name" value="HAD_sf"/>
</dbReference>
<reference evidence="3 4" key="1">
    <citation type="submission" date="2020-06" db="EMBL/GenBank/DDBJ databases">
        <title>Whole-genome sequence of Allochromatium humboldtianum DSM 21881, type strain.</title>
        <authorList>
            <person name="Kyndt J.A."/>
            <person name="Meyer T.E."/>
        </authorList>
    </citation>
    <scope>NUCLEOTIDE SEQUENCE [LARGE SCALE GENOMIC DNA]</scope>
    <source>
        <strain evidence="3 4">DSM 21881</strain>
    </source>
</reference>
<dbReference type="InterPro" id="IPR006379">
    <property type="entry name" value="HAD-SF_hydro_IIB"/>
</dbReference>
<evidence type="ECO:0000313" key="4">
    <source>
        <dbReference type="Proteomes" id="UP000592294"/>
    </source>
</evidence>
<dbReference type="PANTHER" id="PTHR46521">
    <property type="entry name" value="SUCROSE-PHOSPHATASE 2-RELATED"/>
    <property type="match status" value="1"/>
</dbReference>